<sequence length="432" mass="48167">MSMSPRSPSPKPVTLLFTPPDSGSDYLCLDTPISRQADTPILSQEDSGSVRRASPPPLPLVVSHLLQYLRRREQGQLHESPAPWDKHTVTSKQFALLVQEIDKDQTLKGYWEEKVRYDWDEEYKELVFRMPTALHESFIGEFEAEILNRLRVLREAASTTPAAKAELSRIRPGRSPTLKLLPMESSDSETAGREGVGRSSTQTRRCPDSTFFTKQAESPYPVAVLEVSYSQKRKDLVNLADQYITASAGGIKVVLGFDIEYKGTKEATVSVWRPKISSRMGELVGTAEAVLDTIPFRTRDGEPVAGSLDLLFTDFGLENLDRTTAPAEVIPAQFDGAVDSSVTSDVLFNIPFSKLNTILAEAEESHALVNASFEAPASSSGIKWTKRKRTPTPPLDDEREEQFRQAEERGVILGDLGDADYEPARRRQRRRV</sequence>
<dbReference type="Proteomes" id="UP001186974">
    <property type="component" value="Unassembled WGS sequence"/>
</dbReference>
<organism evidence="1 2">
    <name type="scientific">Coniosporium uncinatum</name>
    <dbReference type="NCBI Taxonomy" id="93489"/>
    <lineage>
        <taxon>Eukaryota</taxon>
        <taxon>Fungi</taxon>
        <taxon>Dikarya</taxon>
        <taxon>Ascomycota</taxon>
        <taxon>Pezizomycotina</taxon>
        <taxon>Dothideomycetes</taxon>
        <taxon>Dothideomycetes incertae sedis</taxon>
        <taxon>Coniosporium</taxon>
    </lineage>
</organism>
<proteinExistence type="predicted"/>
<accession>A0ACC3D5J1</accession>
<evidence type="ECO:0000313" key="1">
    <source>
        <dbReference type="EMBL" id="KAK3061954.1"/>
    </source>
</evidence>
<dbReference type="EMBL" id="JAWDJW010007545">
    <property type="protein sequence ID" value="KAK3061954.1"/>
    <property type="molecule type" value="Genomic_DNA"/>
</dbReference>
<comment type="caution">
    <text evidence="1">The sequence shown here is derived from an EMBL/GenBank/DDBJ whole genome shotgun (WGS) entry which is preliminary data.</text>
</comment>
<protein>
    <submittedName>
        <fullName evidence="1">Uncharacterized protein</fullName>
    </submittedName>
</protein>
<evidence type="ECO:0000313" key="2">
    <source>
        <dbReference type="Proteomes" id="UP001186974"/>
    </source>
</evidence>
<keyword evidence="2" id="KW-1185">Reference proteome</keyword>
<name>A0ACC3D5J1_9PEZI</name>
<gene>
    <name evidence="1" type="ORF">LTS18_005113</name>
</gene>
<reference evidence="1" key="1">
    <citation type="submission" date="2024-09" db="EMBL/GenBank/DDBJ databases">
        <title>Black Yeasts Isolated from many extreme environments.</title>
        <authorList>
            <person name="Coleine C."/>
            <person name="Stajich J.E."/>
            <person name="Selbmann L."/>
        </authorList>
    </citation>
    <scope>NUCLEOTIDE SEQUENCE</scope>
    <source>
        <strain evidence="1">CCFEE 5737</strain>
    </source>
</reference>